<evidence type="ECO:0000313" key="3">
    <source>
        <dbReference type="Proteomes" id="UP000266441"/>
    </source>
</evidence>
<dbReference type="RefSeq" id="WP_119349532.1">
    <property type="nucleotide sequence ID" value="NZ_QWET01000005.1"/>
</dbReference>
<dbReference type="OrthoDB" id="9769600at2"/>
<dbReference type="GO" id="GO:0008767">
    <property type="term" value="F:UDP-galactopyranose mutase activity"/>
    <property type="evidence" value="ECO:0007669"/>
    <property type="project" value="TreeGrafter"/>
</dbReference>
<organism evidence="2 3">
    <name type="scientific">Mariniphaga sediminis</name>
    <dbReference type="NCBI Taxonomy" id="1628158"/>
    <lineage>
        <taxon>Bacteria</taxon>
        <taxon>Pseudomonadati</taxon>
        <taxon>Bacteroidota</taxon>
        <taxon>Bacteroidia</taxon>
        <taxon>Marinilabiliales</taxon>
        <taxon>Prolixibacteraceae</taxon>
        <taxon>Mariniphaga</taxon>
    </lineage>
</organism>
<dbReference type="GO" id="GO:0016491">
    <property type="term" value="F:oxidoreductase activity"/>
    <property type="evidence" value="ECO:0007669"/>
    <property type="project" value="InterPro"/>
</dbReference>
<protein>
    <submittedName>
        <fullName evidence="2">FAD-binding protein</fullName>
    </submittedName>
</protein>
<accession>A0A399D4M4</accession>
<dbReference type="EMBL" id="QWET01000005">
    <property type="protein sequence ID" value="RIH65691.1"/>
    <property type="molecule type" value="Genomic_DNA"/>
</dbReference>
<comment type="caution">
    <text evidence="2">The sequence shown here is derived from an EMBL/GenBank/DDBJ whole genome shotgun (WGS) entry which is preliminary data.</text>
</comment>
<dbReference type="SUPFAM" id="SSF51905">
    <property type="entry name" value="FAD/NAD(P)-binding domain"/>
    <property type="match status" value="1"/>
</dbReference>
<dbReference type="GO" id="GO:0005829">
    <property type="term" value="C:cytosol"/>
    <property type="evidence" value="ECO:0007669"/>
    <property type="project" value="TreeGrafter"/>
</dbReference>
<evidence type="ECO:0000259" key="1">
    <source>
        <dbReference type="Pfam" id="PF01593"/>
    </source>
</evidence>
<dbReference type="PANTHER" id="PTHR21197">
    <property type="entry name" value="UDP-GALACTOPYRANOSE MUTASE"/>
    <property type="match status" value="1"/>
</dbReference>
<dbReference type="PANTHER" id="PTHR21197:SF0">
    <property type="entry name" value="UDP-GALACTOPYRANOSE MUTASE"/>
    <property type="match status" value="1"/>
</dbReference>
<feature type="domain" description="Amine oxidase" evidence="1">
    <location>
        <begin position="11"/>
        <end position="287"/>
    </location>
</feature>
<dbReference type="Gene3D" id="3.50.50.60">
    <property type="entry name" value="FAD/NAD(P)-binding domain"/>
    <property type="match status" value="1"/>
</dbReference>
<dbReference type="InterPro" id="IPR002937">
    <property type="entry name" value="Amino_oxidase"/>
</dbReference>
<reference evidence="2 3" key="1">
    <citation type="journal article" date="2015" name="Int. J. Syst. Evol. Microbiol.">
        <title>Mariniphaga sediminis sp. nov., isolated from coastal sediment.</title>
        <authorList>
            <person name="Wang F.Q."/>
            <person name="Shen Q.Y."/>
            <person name="Chen G.J."/>
            <person name="Du Z.J."/>
        </authorList>
    </citation>
    <scope>NUCLEOTIDE SEQUENCE [LARGE SCALE GENOMIC DNA]</scope>
    <source>
        <strain evidence="2 3">SY21</strain>
    </source>
</reference>
<dbReference type="Proteomes" id="UP000266441">
    <property type="component" value="Unassembled WGS sequence"/>
</dbReference>
<name>A0A399D4M4_9BACT</name>
<sequence>MSNIVIIGAGMAGLGAAHHFKENNIKATIFEKNNYFGGHAATFEKDGFIFDDGPHISFTKNERLRKLFHESVNGKVENFKADVNNYWKGYWVKHPAQANLHGLPDDLVVKILREFFELSQQNGGKVENYKDWLYESFGETFSENFPFQYTKKFHTTTPDNLDTDWIGPRMYKPDLDKILKGALSKSTEDVHYVSDFYYPSYGGFARFFDRFLEQTQVEYEHKVVKIDPKNKQISFSNGKTMAYDHLISSVPLPELVPCIEGVPDEVLEASQKLACTTCVLVNVGVARDDISKAHWTYFYDQDIVFSRLSYPHLFSPNNTPENCGSIQAEIYFSKKYKPLTSSPEDFIEPTILDLKRCGILNDSDEIIYREARVSPYANVIFDLERIPSLATVHNYLNQIDIKYCGRFGEWGYHWTDQSFISGENAAEKVLEQLKSDGINGKSSLTAKSSKPV</sequence>
<dbReference type="GO" id="GO:0050660">
    <property type="term" value="F:flavin adenine dinucleotide binding"/>
    <property type="evidence" value="ECO:0007669"/>
    <property type="project" value="TreeGrafter"/>
</dbReference>
<dbReference type="InterPro" id="IPR036188">
    <property type="entry name" value="FAD/NAD-bd_sf"/>
</dbReference>
<proteinExistence type="predicted"/>
<evidence type="ECO:0000313" key="2">
    <source>
        <dbReference type="EMBL" id="RIH65691.1"/>
    </source>
</evidence>
<dbReference type="AlphaFoldDB" id="A0A399D4M4"/>
<dbReference type="Pfam" id="PF01593">
    <property type="entry name" value="Amino_oxidase"/>
    <property type="match status" value="1"/>
</dbReference>
<keyword evidence="3" id="KW-1185">Reference proteome</keyword>
<gene>
    <name evidence="2" type="ORF">D1164_08515</name>
</gene>